<evidence type="ECO:0000313" key="10">
    <source>
        <dbReference type="EMBL" id="KAL1846022.1"/>
    </source>
</evidence>
<evidence type="ECO:0000313" key="11">
    <source>
        <dbReference type="Proteomes" id="UP001586593"/>
    </source>
</evidence>
<evidence type="ECO:0000256" key="4">
    <source>
        <dbReference type="ARBA" id="ARBA00022741"/>
    </source>
</evidence>
<dbReference type="Pfam" id="PF00069">
    <property type="entry name" value="Pkinase"/>
    <property type="match status" value="1"/>
</dbReference>
<dbReference type="InterPro" id="IPR050236">
    <property type="entry name" value="Ser_Thr_kinase_AGC"/>
</dbReference>
<dbReference type="InterPro" id="IPR011009">
    <property type="entry name" value="Kinase-like_dom_sf"/>
</dbReference>
<dbReference type="Proteomes" id="UP001586593">
    <property type="component" value="Unassembled WGS sequence"/>
</dbReference>
<evidence type="ECO:0000256" key="5">
    <source>
        <dbReference type="ARBA" id="ARBA00022777"/>
    </source>
</evidence>
<accession>A0ABR3VVF1</accession>
<dbReference type="SUPFAM" id="SSF56112">
    <property type="entry name" value="Protein kinase-like (PK-like)"/>
    <property type="match status" value="1"/>
</dbReference>
<dbReference type="EMBL" id="JAZHXJ010001061">
    <property type="protein sequence ID" value="KAL1846022.1"/>
    <property type="molecule type" value="Genomic_DNA"/>
</dbReference>
<keyword evidence="4" id="KW-0547">Nucleotide-binding</keyword>
<feature type="domain" description="Protein kinase" evidence="9">
    <location>
        <begin position="1"/>
        <end position="232"/>
    </location>
</feature>
<keyword evidence="5" id="KW-0418">Kinase</keyword>
<dbReference type="InterPro" id="IPR000719">
    <property type="entry name" value="Prot_kinase_dom"/>
</dbReference>
<sequence>MPDKCELLMVGGTSETYRMGDIVRKRPRADEDPHLAQACAKAIRTEAGVYRILGDYDSIVNGNLRSYVESRRSTLTEAQLRAWAVQLVRSVAYIHSKGVRHADLRLDQWMLDQQGNARLADFEGSGFDAQPHLGLEATSATSLESVTHCLPPDPETDSTVASDLFALGSSLYELFVGHPPYHTLDSQQVEALFTVKRFPSAEGILIGDVVAGCWKGEFPSADLILARIEYGW</sequence>
<keyword evidence="11" id="KW-1185">Reference proteome</keyword>
<evidence type="ECO:0000256" key="6">
    <source>
        <dbReference type="ARBA" id="ARBA00022840"/>
    </source>
</evidence>
<dbReference type="PROSITE" id="PS50011">
    <property type="entry name" value="PROTEIN_KINASE_DOM"/>
    <property type="match status" value="1"/>
</dbReference>
<keyword evidence="2" id="KW-0723">Serine/threonine-protein kinase</keyword>
<organism evidence="10 11">
    <name type="scientific">Phialemonium thermophilum</name>
    <dbReference type="NCBI Taxonomy" id="223376"/>
    <lineage>
        <taxon>Eukaryota</taxon>
        <taxon>Fungi</taxon>
        <taxon>Dikarya</taxon>
        <taxon>Ascomycota</taxon>
        <taxon>Pezizomycotina</taxon>
        <taxon>Sordariomycetes</taxon>
        <taxon>Sordariomycetidae</taxon>
        <taxon>Cephalothecales</taxon>
        <taxon>Cephalothecaceae</taxon>
        <taxon>Phialemonium</taxon>
    </lineage>
</organism>
<evidence type="ECO:0000259" key="9">
    <source>
        <dbReference type="PROSITE" id="PS50011"/>
    </source>
</evidence>
<evidence type="ECO:0000256" key="2">
    <source>
        <dbReference type="ARBA" id="ARBA00022527"/>
    </source>
</evidence>
<name>A0ABR3VVF1_9PEZI</name>
<proteinExistence type="predicted"/>
<dbReference type="PANTHER" id="PTHR24356">
    <property type="entry name" value="SERINE/THREONINE-PROTEIN KINASE"/>
    <property type="match status" value="1"/>
</dbReference>
<comment type="catalytic activity">
    <reaction evidence="8">
        <text>L-seryl-[protein] + ATP = O-phospho-L-seryl-[protein] + ADP + H(+)</text>
        <dbReference type="Rhea" id="RHEA:17989"/>
        <dbReference type="Rhea" id="RHEA-COMP:9863"/>
        <dbReference type="Rhea" id="RHEA-COMP:11604"/>
        <dbReference type="ChEBI" id="CHEBI:15378"/>
        <dbReference type="ChEBI" id="CHEBI:29999"/>
        <dbReference type="ChEBI" id="CHEBI:30616"/>
        <dbReference type="ChEBI" id="CHEBI:83421"/>
        <dbReference type="ChEBI" id="CHEBI:456216"/>
        <dbReference type="EC" id="2.7.11.1"/>
    </reaction>
</comment>
<dbReference type="Gene3D" id="1.10.510.10">
    <property type="entry name" value="Transferase(Phosphotransferase) domain 1"/>
    <property type="match status" value="1"/>
</dbReference>
<comment type="catalytic activity">
    <reaction evidence="7">
        <text>L-threonyl-[protein] + ATP = O-phospho-L-threonyl-[protein] + ADP + H(+)</text>
        <dbReference type="Rhea" id="RHEA:46608"/>
        <dbReference type="Rhea" id="RHEA-COMP:11060"/>
        <dbReference type="Rhea" id="RHEA-COMP:11605"/>
        <dbReference type="ChEBI" id="CHEBI:15378"/>
        <dbReference type="ChEBI" id="CHEBI:30013"/>
        <dbReference type="ChEBI" id="CHEBI:30616"/>
        <dbReference type="ChEBI" id="CHEBI:61977"/>
        <dbReference type="ChEBI" id="CHEBI:456216"/>
        <dbReference type="EC" id="2.7.11.1"/>
    </reaction>
</comment>
<protein>
    <recommendedName>
        <fullName evidence="1">non-specific serine/threonine protein kinase</fullName>
        <ecNumber evidence="1">2.7.11.1</ecNumber>
    </recommendedName>
</protein>
<evidence type="ECO:0000256" key="8">
    <source>
        <dbReference type="ARBA" id="ARBA00048679"/>
    </source>
</evidence>
<keyword evidence="3" id="KW-0808">Transferase</keyword>
<dbReference type="EC" id="2.7.11.1" evidence="1"/>
<reference evidence="10 11" key="1">
    <citation type="journal article" date="2024" name="Commun. Biol.">
        <title>Comparative genomic analysis of thermophilic fungi reveals convergent evolutionary adaptations and gene losses.</title>
        <authorList>
            <person name="Steindorff A.S."/>
            <person name="Aguilar-Pontes M.V."/>
            <person name="Robinson A.J."/>
            <person name="Andreopoulos B."/>
            <person name="LaButti K."/>
            <person name="Kuo A."/>
            <person name="Mondo S."/>
            <person name="Riley R."/>
            <person name="Otillar R."/>
            <person name="Haridas S."/>
            <person name="Lipzen A."/>
            <person name="Grimwood J."/>
            <person name="Schmutz J."/>
            <person name="Clum A."/>
            <person name="Reid I.D."/>
            <person name="Moisan M.C."/>
            <person name="Butler G."/>
            <person name="Nguyen T.T.M."/>
            <person name="Dewar K."/>
            <person name="Conant G."/>
            <person name="Drula E."/>
            <person name="Henrissat B."/>
            <person name="Hansel C."/>
            <person name="Singer S."/>
            <person name="Hutchinson M.I."/>
            <person name="de Vries R.P."/>
            <person name="Natvig D.O."/>
            <person name="Powell A.J."/>
            <person name="Tsang A."/>
            <person name="Grigoriev I.V."/>
        </authorList>
    </citation>
    <scope>NUCLEOTIDE SEQUENCE [LARGE SCALE GENOMIC DNA]</scope>
    <source>
        <strain evidence="10 11">ATCC 24622</strain>
    </source>
</reference>
<dbReference type="SMART" id="SM00220">
    <property type="entry name" value="S_TKc"/>
    <property type="match status" value="1"/>
</dbReference>
<comment type="caution">
    <text evidence="10">The sequence shown here is derived from an EMBL/GenBank/DDBJ whole genome shotgun (WGS) entry which is preliminary data.</text>
</comment>
<keyword evidence="6" id="KW-0067">ATP-binding</keyword>
<gene>
    <name evidence="10" type="ORF">VTK73DRAFT_378</name>
</gene>
<evidence type="ECO:0000256" key="7">
    <source>
        <dbReference type="ARBA" id="ARBA00047899"/>
    </source>
</evidence>
<evidence type="ECO:0000256" key="3">
    <source>
        <dbReference type="ARBA" id="ARBA00022679"/>
    </source>
</evidence>
<evidence type="ECO:0000256" key="1">
    <source>
        <dbReference type="ARBA" id="ARBA00012513"/>
    </source>
</evidence>